<proteinExistence type="predicted"/>
<dbReference type="PROSITE" id="PS50011">
    <property type="entry name" value="PROTEIN_KINASE_DOM"/>
    <property type="match status" value="1"/>
</dbReference>
<dbReference type="PANTHER" id="PTHR43289">
    <property type="entry name" value="MITOGEN-ACTIVATED PROTEIN KINASE KINASE KINASE 20-RELATED"/>
    <property type="match status" value="1"/>
</dbReference>
<dbReference type="PROSITE" id="PS00107">
    <property type="entry name" value="PROTEIN_KINASE_ATP"/>
    <property type="match status" value="1"/>
</dbReference>
<keyword evidence="1" id="KW-0808">Transferase</keyword>
<evidence type="ECO:0000256" key="4">
    <source>
        <dbReference type="ARBA" id="ARBA00022840"/>
    </source>
</evidence>
<dbReference type="Gene3D" id="3.30.200.20">
    <property type="entry name" value="Phosphorylase Kinase, domain 1"/>
    <property type="match status" value="1"/>
</dbReference>
<dbReference type="RefSeq" id="WP_121087973.1">
    <property type="nucleotide sequence ID" value="NZ_RBZU01000007.1"/>
</dbReference>
<keyword evidence="3 7" id="KW-0418">Kinase</keyword>
<gene>
    <name evidence="7" type="ORF">D7S86_16615</name>
</gene>
<dbReference type="CDD" id="cd14014">
    <property type="entry name" value="STKc_PknB_like"/>
    <property type="match status" value="1"/>
</dbReference>
<organism evidence="7 8">
    <name type="scientific">Pararobbsia silviterrae</name>
    <dbReference type="NCBI Taxonomy" id="1792498"/>
    <lineage>
        <taxon>Bacteria</taxon>
        <taxon>Pseudomonadati</taxon>
        <taxon>Pseudomonadota</taxon>
        <taxon>Betaproteobacteria</taxon>
        <taxon>Burkholderiales</taxon>
        <taxon>Burkholderiaceae</taxon>
        <taxon>Pararobbsia</taxon>
    </lineage>
</organism>
<dbReference type="InterPro" id="IPR017441">
    <property type="entry name" value="Protein_kinase_ATP_BS"/>
</dbReference>
<feature type="domain" description="Protein kinase" evidence="6">
    <location>
        <begin position="121"/>
        <end position="407"/>
    </location>
</feature>
<keyword evidence="4 5" id="KW-0067">ATP-binding</keyword>
<dbReference type="AlphaFoldDB" id="A0A494XYY6"/>
<reference evidence="7 8" key="1">
    <citation type="submission" date="2018-10" db="EMBL/GenBank/DDBJ databases">
        <title>Robbsia sp. DHC34, isolated from soil.</title>
        <authorList>
            <person name="Gao Z.-H."/>
            <person name="Qiu L.-H."/>
        </authorList>
    </citation>
    <scope>NUCLEOTIDE SEQUENCE [LARGE SCALE GENOMIC DNA]</scope>
    <source>
        <strain evidence="7 8">DHC34</strain>
    </source>
</reference>
<dbReference type="InterPro" id="IPR000719">
    <property type="entry name" value="Prot_kinase_dom"/>
</dbReference>
<dbReference type="InterPro" id="IPR011009">
    <property type="entry name" value="Kinase-like_dom_sf"/>
</dbReference>
<dbReference type="Proteomes" id="UP000270342">
    <property type="component" value="Unassembled WGS sequence"/>
</dbReference>
<dbReference type="PROSITE" id="PS00108">
    <property type="entry name" value="PROTEIN_KINASE_ST"/>
    <property type="match status" value="1"/>
</dbReference>
<evidence type="ECO:0000256" key="3">
    <source>
        <dbReference type="ARBA" id="ARBA00022777"/>
    </source>
</evidence>
<dbReference type="OrthoDB" id="9791419at2"/>
<keyword evidence="2 5" id="KW-0547">Nucleotide-binding</keyword>
<protein>
    <submittedName>
        <fullName evidence="7">Protein kinase</fullName>
    </submittedName>
</protein>
<evidence type="ECO:0000313" key="7">
    <source>
        <dbReference type="EMBL" id="RKP53344.1"/>
    </source>
</evidence>
<comment type="caution">
    <text evidence="7">The sequence shown here is derived from an EMBL/GenBank/DDBJ whole genome shotgun (WGS) entry which is preliminary data.</text>
</comment>
<evidence type="ECO:0000313" key="8">
    <source>
        <dbReference type="Proteomes" id="UP000270342"/>
    </source>
</evidence>
<evidence type="ECO:0000259" key="6">
    <source>
        <dbReference type="PROSITE" id="PS50011"/>
    </source>
</evidence>
<accession>A0A494XYY6</accession>
<keyword evidence="8" id="KW-1185">Reference proteome</keyword>
<sequence length="805" mass="85077">MASLALVIHNFRSGGLTHDEFFEQIDSTLSADGVNSARLLETLKDEQSRMPLPPDLYAELRRRIELLSASNAPSGVEETRVLAADTAVPPAVAPSGRNADTPALAELDSTKGIGDTLNNRFVLEACLGVGGMGTVYKALDLRKLEASDRRPHVAIKVLNLQFRGNPKSLIALQREARKAQTLAHRNIVTVYDFDRDGPVVFLTMEYLQGKPLSRVLRAQGFKGMTLAEALPIVRGMGHALAYAHERGFVHCDFKPANVFLTDAGEVKVIDFGIARVFQRPEQETDATVFDPGSLGALTPAYASPEMLEHLEPDPRDDVYALGCITYEMLTGTHPFDRLSATQARNAHYKLRRPESLGARPWRALKGALAFDRELRTPSVARFVADMGAQPREPSRPGMLAKSAIGFVVLSICAFAAYWYRGVSTGRMDEPSAVAQLPANPAPEISTSKALNTVPSVPAAPASTVPPQAVASAAALTRSPTPPTVSLASATVRTAAATASPASVPQAVTNVNSTNALASLASSSVAVTSPAASASMAAMAPAGASALGMAAIAPPGSATLSAASAVMPSVVATPAPNPQAAALSLAAVTPVLAQVPCSALSANVHEHTVEVRGFAPANYSAAKISDMLRSVNGATTREVHVEPVANDTCTVMQTLSPYLSANWQDGHAAVVHPREHNGHLNAGDALVVDVTTPGYDTYVNVDYFQLDGSVVHLVPSLREKDNQAPPHFAATVGSEGSWIISKPFGSELIVLTTTPEPVFDTLRPPSESRADYLAALAPRLKQLAGKYGTDKVDVDIAQINTRAAHR</sequence>
<evidence type="ECO:0000256" key="1">
    <source>
        <dbReference type="ARBA" id="ARBA00022679"/>
    </source>
</evidence>
<feature type="binding site" evidence="5">
    <location>
        <position position="156"/>
    </location>
    <ligand>
        <name>ATP</name>
        <dbReference type="ChEBI" id="CHEBI:30616"/>
    </ligand>
</feature>
<dbReference type="GO" id="GO:0005524">
    <property type="term" value="F:ATP binding"/>
    <property type="evidence" value="ECO:0007669"/>
    <property type="project" value="UniProtKB-UniRule"/>
</dbReference>
<evidence type="ECO:0000256" key="5">
    <source>
        <dbReference type="PROSITE-ProRule" id="PRU10141"/>
    </source>
</evidence>
<dbReference type="EMBL" id="RBZU01000007">
    <property type="protein sequence ID" value="RKP53344.1"/>
    <property type="molecule type" value="Genomic_DNA"/>
</dbReference>
<dbReference type="SUPFAM" id="SSF56112">
    <property type="entry name" value="Protein kinase-like (PK-like)"/>
    <property type="match status" value="1"/>
</dbReference>
<dbReference type="Gene3D" id="1.10.510.10">
    <property type="entry name" value="Transferase(Phosphotransferase) domain 1"/>
    <property type="match status" value="1"/>
</dbReference>
<dbReference type="PANTHER" id="PTHR43289:SF6">
    <property type="entry name" value="SERINE_THREONINE-PROTEIN KINASE NEKL-3"/>
    <property type="match status" value="1"/>
</dbReference>
<dbReference type="InterPro" id="IPR008271">
    <property type="entry name" value="Ser/Thr_kinase_AS"/>
</dbReference>
<dbReference type="Pfam" id="PF00069">
    <property type="entry name" value="Pkinase"/>
    <property type="match status" value="1"/>
</dbReference>
<evidence type="ECO:0000256" key="2">
    <source>
        <dbReference type="ARBA" id="ARBA00022741"/>
    </source>
</evidence>
<dbReference type="GO" id="GO:0004674">
    <property type="term" value="F:protein serine/threonine kinase activity"/>
    <property type="evidence" value="ECO:0007669"/>
    <property type="project" value="TreeGrafter"/>
</dbReference>
<name>A0A494XYY6_9BURK</name>